<proteinExistence type="predicted"/>
<dbReference type="GO" id="GO:0070860">
    <property type="term" value="C:RNA polymerase I core factor complex"/>
    <property type="evidence" value="ECO:0007669"/>
    <property type="project" value="TreeGrafter"/>
</dbReference>
<dbReference type="Proteomes" id="UP000799302">
    <property type="component" value="Unassembled WGS sequence"/>
</dbReference>
<evidence type="ECO:0000313" key="2">
    <source>
        <dbReference type="EMBL" id="KAF2672472.1"/>
    </source>
</evidence>
<dbReference type="PANTHER" id="PTHR28221">
    <property type="entry name" value="RNA POLYMERASE I-SPECIFIC TRANSCRIPTION INITIATION FACTOR RRN6"/>
    <property type="match status" value="1"/>
</dbReference>
<dbReference type="GO" id="GO:0001163">
    <property type="term" value="F:RNA polymerase I transcription regulatory region sequence-specific DNA binding"/>
    <property type="evidence" value="ECO:0007669"/>
    <property type="project" value="TreeGrafter"/>
</dbReference>
<organism evidence="2 3">
    <name type="scientific">Microthyrium microscopicum</name>
    <dbReference type="NCBI Taxonomy" id="703497"/>
    <lineage>
        <taxon>Eukaryota</taxon>
        <taxon>Fungi</taxon>
        <taxon>Dikarya</taxon>
        <taxon>Ascomycota</taxon>
        <taxon>Pezizomycotina</taxon>
        <taxon>Dothideomycetes</taxon>
        <taxon>Dothideomycetes incertae sedis</taxon>
        <taxon>Microthyriales</taxon>
        <taxon>Microthyriaceae</taxon>
        <taxon>Microthyrium</taxon>
    </lineage>
</organism>
<dbReference type="InterPro" id="IPR019350">
    <property type="entry name" value="RNA_pol_I-sp_TIF_RRN6-like"/>
</dbReference>
<dbReference type="EMBL" id="MU004232">
    <property type="protein sequence ID" value="KAF2672472.1"/>
    <property type="molecule type" value="Genomic_DNA"/>
</dbReference>
<protein>
    <recommendedName>
        <fullName evidence="1">RRN6 beta-propeller domain-containing protein</fullName>
    </recommendedName>
</protein>
<accession>A0A6A6UJT0</accession>
<dbReference type="OrthoDB" id="4090074at2759"/>
<dbReference type="PANTHER" id="PTHR28221:SF2">
    <property type="entry name" value="RNA POLYMERASE I-SPECIFIC TRANSCRIPTION INITIATION FACTOR RRN6"/>
    <property type="match status" value="1"/>
</dbReference>
<dbReference type="AlphaFoldDB" id="A0A6A6UJT0"/>
<reference evidence="2" key="1">
    <citation type="journal article" date="2020" name="Stud. Mycol.">
        <title>101 Dothideomycetes genomes: a test case for predicting lifestyles and emergence of pathogens.</title>
        <authorList>
            <person name="Haridas S."/>
            <person name="Albert R."/>
            <person name="Binder M."/>
            <person name="Bloem J."/>
            <person name="Labutti K."/>
            <person name="Salamov A."/>
            <person name="Andreopoulos B."/>
            <person name="Baker S."/>
            <person name="Barry K."/>
            <person name="Bills G."/>
            <person name="Bluhm B."/>
            <person name="Cannon C."/>
            <person name="Castanera R."/>
            <person name="Culley D."/>
            <person name="Daum C."/>
            <person name="Ezra D."/>
            <person name="Gonzalez J."/>
            <person name="Henrissat B."/>
            <person name="Kuo A."/>
            <person name="Liang C."/>
            <person name="Lipzen A."/>
            <person name="Lutzoni F."/>
            <person name="Magnuson J."/>
            <person name="Mondo S."/>
            <person name="Nolan M."/>
            <person name="Ohm R."/>
            <person name="Pangilinan J."/>
            <person name="Park H.-J."/>
            <person name="Ramirez L."/>
            <person name="Alfaro M."/>
            <person name="Sun H."/>
            <person name="Tritt A."/>
            <person name="Yoshinaga Y."/>
            <person name="Zwiers L.-H."/>
            <person name="Turgeon B."/>
            <person name="Goodwin S."/>
            <person name="Spatafora J."/>
            <person name="Crous P."/>
            <person name="Grigoriev I."/>
        </authorList>
    </citation>
    <scope>NUCLEOTIDE SEQUENCE</scope>
    <source>
        <strain evidence="2">CBS 115976</strain>
    </source>
</reference>
<dbReference type="Pfam" id="PF10214">
    <property type="entry name" value="Rrn6_beta-prop"/>
    <property type="match status" value="1"/>
</dbReference>
<evidence type="ECO:0000259" key="1">
    <source>
        <dbReference type="Pfam" id="PF10214"/>
    </source>
</evidence>
<dbReference type="GO" id="GO:0042790">
    <property type="term" value="P:nucleolar large rRNA transcription by RNA polymerase I"/>
    <property type="evidence" value="ECO:0007669"/>
    <property type="project" value="TreeGrafter"/>
</dbReference>
<sequence length="452" mass="51697">MADFALRSQGYGRFGSSTYDTDERAWNTARAYHKRDDYRILSHLENIILAQPESTSAGSQYVPVTDATAFSRIAADAFPHLHNPAPGLGVDLISSWMVTQSLNEYDPAVGDLIVFGQFRPTIKFLPFLITPAGVHGDSVQFSGMRYQSTWFRLRPSIRCRLLQFTPRSGIWKGPGAPIRQIAISAPITQGSKQRTRYMALRLPAKTLVFFLWYNELQVPIKMPIHGGIESLHRIEQEIAMEIKIKDSSVQHADVAFNPWFDRQVVLIDAAGHWAVFVIPQKPKKLSFSRIPKPTYQGDFMFYPEQMPREPEDDRLNEPVANNEVIEDGWARVAWVINEATLLLCSRTHLQCIHLKSMARFPFSGFKATEPAMNLDVRMVGPKRDQVFVLTTSRIFWLQLEAKEDFAIGKVIIRFNETINTRHFRDQNDLSLRMKILDFQDGKRLITPNRSIC</sequence>
<gene>
    <name evidence="2" type="ORF">BT63DRAFT_196740</name>
</gene>
<evidence type="ECO:0000313" key="3">
    <source>
        <dbReference type="Proteomes" id="UP000799302"/>
    </source>
</evidence>
<keyword evidence="3" id="KW-1185">Reference proteome</keyword>
<feature type="domain" description="RRN6 beta-propeller" evidence="1">
    <location>
        <begin position="106"/>
        <end position="442"/>
    </location>
</feature>
<dbReference type="GO" id="GO:0001179">
    <property type="term" value="F:RNA polymerase I general transcription initiation factor binding"/>
    <property type="evidence" value="ECO:0007669"/>
    <property type="project" value="TreeGrafter"/>
</dbReference>
<dbReference type="InterPro" id="IPR048535">
    <property type="entry name" value="RRN6_beta-prop"/>
</dbReference>
<name>A0A6A6UJT0_9PEZI</name>